<dbReference type="PROSITE" id="PS50088">
    <property type="entry name" value="ANK_REPEAT"/>
    <property type="match status" value="3"/>
</dbReference>
<dbReference type="InterPro" id="IPR002110">
    <property type="entry name" value="Ankyrin_rpt"/>
</dbReference>
<evidence type="ECO:0000256" key="1">
    <source>
        <dbReference type="ARBA" id="ARBA00004141"/>
    </source>
</evidence>
<sequence>MDDENDLLAQLDQVIEEIRESPDNLRESPVRCSEIFLRKGPLHSLCQRGCPEDQFSEFKKRLFILTKYGIDIDLKNESERTSLHEACEAGHSKIVDTLLDAGAKLLYKGGEGDIQPVVDQFGWTPLQSATLENHQEIVQRLIGEVRSYLQASGFSEERMTEELKKYVDHRNTSDMTALQCAYKQKHFKLIGVLVEAGAEINLPVDPEKNSLLHDAIKQELGLAAITPLVAHGADVNESNSRGETAIYLAAERNQSAVFPILIQSAGNSFQAETLDKETRNKKTPLSIAIEKHHWQCVRALLKLHEDLERVGRRVTLKVDHLLPGHEKSTLLHKVVKNEELSDITQMLVKAGAKTHAEDSEGWTPVHYACKKGNLKTIKALCQSCDKEDFLIALSFSILFFHHNEFHFLYNGFVTTTVMMAGELGYSGVLFFNNETNFDHGNDEQPRVPDMNWGGVEYYVTTQVIFVLFVTFVTVVMMNLLIGLAVDDIEKLRKEGRQNRLKRLTLTLDYCESDLLVGRLRKYFREQCSIFHGRNWTEEAPQPENDMELGLLHRQQSRYPPTDWRRSFKDLKKGTRRRAEQRARDIMLKDENNDDSDFISTASLSEIAGSSKEFDDSFTQEILSGIQNHLNSHLAEHRDDVRKLLEEHQKCIKELQNKNQSQQRQISSAQVHHKEQIEQLADEQDQLKEHVQTMSQKFTLAQDYQKDQVQTMSQHLKDQVQSMSQDIKTTQEQHKNQIKEIADAQDYLKREVNAMAQQMSVVQTNLTEVLARLNSLSKEDNASSSR</sequence>
<dbReference type="SMART" id="SM00248">
    <property type="entry name" value="ANK"/>
    <property type="match status" value="8"/>
</dbReference>
<feature type="transmembrane region" description="Helical" evidence="13">
    <location>
        <begin position="463"/>
        <end position="485"/>
    </location>
</feature>
<gene>
    <name evidence="15" type="ORF">CTOB1V02_LOCUS3679</name>
</gene>
<dbReference type="SUPFAM" id="SSF48403">
    <property type="entry name" value="Ankyrin repeat"/>
    <property type="match status" value="1"/>
</dbReference>
<keyword evidence="10" id="KW-0325">Glycoprotein</keyword>
<dbReference type="Pfam" id="PF12796">
    <property type="entry name" value="Ank_2"/>
    <property type="match status" value="3"/>
</dbReference>
<dbReference type="PANTHER" id="PTHR47143">
    <property type="entry name" value="TRANSIENT RECEPTOR POTENTIAL CATION CHANNEL PROTEIN PAINLESS"/>
    <property type="match status" value="1"/>
</dbReference>
<organism evidence="15">
    <name type="scientific">Cyprideis torosa</name>
    <dbReference type="NCBI Taxonomy" id="163714"/>
    <lineage>
        <taxon>Eukaryota</taxon>
        <taxon>Metazoa</taxon>
        <taxon>Ecdysozoa</taxon>
        <taxon>Arthropoda</taxon>
        <taxon>Crustacea</taxon>
        <taxon>Oligostraca</taxon>
        <taxon>Ostracoda</taxon>
        <taxon>Podocopa</taxon>
        <taxon>Podocopida</taxon>
        <taxon>Cytherocopina</taxon>
        <taxon>Cytheroidea</taxon>
        <taxon>Cytherideidae</taxon>
        <taxon>Cyprideis</taxon>
    </lineage>
</organism>
<dbReference type="AlphaFoldDB" id="A0A7R8ZMS8"/>
<dbReference type="PROSITE" id="PS50297">
    <property type="entry name" value="ANK_REP_REGION"/>
    <property type="match status" value="2"/>
</dbReference>
<evidence type="ECO:0000256" key="10">
    <source>
        <dbReference type="ARBA" id="ARBA00023180"/>
    </source>
</evidence>
<evidence type="ECO:0000256" key="9">
    <source>
        <dbReference type="ARBA" id="ARBA00023136"/>
    </source>
</evidence>
<keyword evidence="4 13" id="KW-0812">Transmembrane</keyword>
<dbReference type="PANTHER" id="PTHR47143:SF1">
    <property type="entry name" value="ION_TRANS DOMAIN-CONTAINING PROTEIN"/>
    <property type="match status" value="1"/>
</dbReference>
<reference evidence="15" key="1">
    <citation type="submission" date="2020-11" db="EMBL/GenBank/DDBJ databases">
        <authorList>
            <person name="Tran Van P."/>
        </authorList>
    </citation>
    <scope>NUCLEOTIDE SEQUENCE</scope>
</reference>
<keyword evidence="8" id="KW-0406">Ion transport</keyword>
<dbReference type="InterPro" id="IPR052076">
    <property type="entry name" value="TRP_cation_channel"/>
</dbReference>
<keyword evidence="11" id="KW-0407">Ion channel</keyword>
<keyword evidence="7" id="KW-0040">ANK repeat</keyword>
<comment type="subcellular location">
    <subcellularLocation>
        <location evidence="1">Membrane</location>
        <topology evidence="1">Multi-pass membrane protein</topology>
    </subcellularLocation>
</comment>
<evidence type="ECO:0000256" key="6">
    <source>
        <dbReference type="ARBA" id="ARBA00022989"/>
    </source>
</evidence>
<dbReference type="InterPro" id="IPR005821">
    <property type="entry name" value="Ion_trans_dom"/>
</dbReference>
<evidence type="ECO:0000256" key="13">
    <source>
        <dbReference type="SAM" id="Phobius"/>
    </source>
</evidence>
<feature type="compositionally biased region" description="Polar residues" evidence="12">
    <location>
        <begin position="656"/>
        <end position="669"/>
    </location>
</feature>
<keyword evidence="2" id="KW-0813">Transport</keyword>
<name>A0A7R8ZMS8_9CRUS</name>
<dbReference type="Gene3D" id="1.25.40.20">
    <property type="entry name" value="Ankyrin repeat-containing domain"/>
    <property type="match status" value="2"/>
</dbReference>
<dbReference type="InterPro" id="IPR036770">
    <property type="entry name" value="Ankyrin_rpt-contain_sf"/>
</dbReference>
<evidence type="ECO:0000256" key="4">
    <source>
        <dbReference type="ARBA" id="ARBA00022692"/>
    </source>
</evidence>
<dbReference type="OrthoDB" id="10021675at2759"/>
<dbReference type="Pfam" id="PF00520">
    <property type="entry name" value="Ion_trans"/>
    <property type="match status" value="1"/>
</dbReference>
<proteinExistence type="predicted"/>
<keyword evidence="6 13" id="KW-1133">Transmembrane helix</keyword>
<evidence type="ECO:0000259" key="14">
    <source>
        <dbReference type="Pfam" id="PF00520"/>
    </source>
</evidence>
<dbReference type="EMBL" id="OB660652">
    <property type="protein sequence ID" value="CAD7225747.1"/>
    <property type="molecule type" value="Genomic_DNA"/>
</dbReference>
<evidence type="ECO:0000256" key="5">
    <source>
        <dbReference type="ARBA" id="ARBA00022737"/>
    </source>
</evidence>
<feature type="domain" description="Ion transport" evidence="14">
    <location>
        <begin position="402"/>
        <end position="494"/>
    </location>
</feature>
<dbReference type="GO" id="GO:0034703">
    <property type="term" value="C:cation channel complex"/>
    <property type="evidence" value="ECO:0007669"/>
    <property type="project" value="UniProtKB-ARBA"/>
</dbReference>
<evidence type="ECO:0000313" key="15">
    <source>
        <dbReference type="EMBL" id="CAD7225747.1"/>
    </source>
</evidence>
<evidence type="ECO:0000256" key="8">
    <source>
        <dbReference type="ARBA" id="ARBA00023065"/>
    </source>
</evidence>
<evidence type="ECO:0000256" key="7">
    <source>
        <dbReference type="ARBA" id="ARBA00023043"/>
    </source>
</evidence>
<feature type="region of interest" description="Disordered" evidence="12">
    <location>
        <begin position="655"/>
        <end position="675"/>
    </location>
</feature>
<evidence type="ECO:0000256" key="2">
    <source>
        <dbReference type="ARBA" id="ARBA00022448"/>
    </source>
</evidence>
<dbReference type="GO" id="GO:0005216">
    <property type="term" value="F:monoatomic ion channel activity"/>
    <property type="evidence" value="ECO:0007669"/>
    <property type="project" value="InterPro"/>
</dbReference>
<evidence type="ECO:0000256" key="11">
    <source>
        <dbReference type="ARBA" id="ARBA00023303"/>
    </source>
</evidence>
<evidence type="ECO:0000256" key="12">
    <source>
        <dbReference type="SAM" id="MobiDB-lite"/>
    </source>
</evidence>
<keyword evidence="5" id="KW-0677">Repeat</keyword>
<keyword evidence="3" id="KW-0716">Sensory transduction</keyword>
<keyword evidence="9 13" id="KW-0472">Membrane</keyword>
<evidence type="ECO:0000256" key="3">
    <source>
        <dbReference type="ARBA" id="ARBA00022606"/>
    </source>
</evidence>
<protein>
    <recommendedName>
        <fullName evidence="14">Ion transport domain-containing protein</fullName>
    </recommendedName>
</protein>
<accession>A0A7R8ZMS8</accession>